<dbReference type="GO" id="GO:0009007">
    <property type="term" value="F:site-specific DNA-methyltransferase (adenine-specific) activity"/>
    <property type="evidence" value="ECO:0007669"/>
    <property type="project" value="UniProtKB-EC"/>
</dbReference>
<dbReference type="PANTHER" id="PTHR33375:SF1">
    <property type="entry name" value="CHROMOSOME-PARTITIONING PROTEIN PARB-RELATED"/>
    <property type="match status" value="1"/>
</dbReference>
<keyword evidence="1 7" id="KW-0489">Methyltransferase</keyword>
<comment type="similarity">
    <text evidence="4">Belongs to the N(4)/N(6)-methyltransferase family.</text>
</comment>
<dbReference type="GO" id="GO:0007059">
    <property type="term" value="P:chromosome segregation"/>
    <property type="evidence" value="ECO:0007669"/>
    <property type="project" value="TreeGrafter"/>
</dbReference>
<dbReference type="SMART" id="SM00470">
    <property type="entry name" value="ParB"/>
    <property type="match status" value="1"/>
</dbReference>
<dbReference type="InterPro" id="IPR036086">
    <property type="entry name" value="ParB/Sulfiredoxin_sf"/>
</dbReference>
<evidence type="ECO:0000313" key="8">
    <source>
        <dbReference type="Proteomes" id="UP000199582"/>
    </source>
</evidence>
<evidence type="ECO:0000256" key="1">
    <source>
        <dbReference type="ARBA" id="ARBA00022603"/>
    </source>
</evidence>
<dbReference type="Gene3D" id="3.40.50.150">
    <property type="entry name" value="Vaccinia Virus protein VP39"/>
    <property type="match status" value="1"/>
</dbReference>
<name>A0A1H7HWY9_9RHOB</name>
<evidence type="ECO:0000256" key="2">
    <source>
        <dbReference type="ARBA" id="ARBA00022679"/>
    </source>
</evidence>
<dbReference type="SUPFAM" id="SSF53335">
    <property type="entry name" value="S-adenosyl-L-methionine-dependent methyltransferases"/>
    <property type="match status" value="1"/>
</dbReference>
<dbReference type="InterPro" id="IPR001091">
    <property type="entry name" value="RM_Methyltransferase"/>
</dbReference>
<dbReference type="PANTHER" id="PTHR33375">
    <property type="entry name" value="CHROMOSOME-PARTITIONING PROTEIN PARB-RELATED"/>
    <property type="match status" value="1"/>
</dbReference>
<dbReference type="GO" id="GO:0045881">
    <property type="term" value="P:positive regulation of sporulation resulting in formation of a cellular spore"/>
    <property type="evidence" value="ECO:0007669"/>
    <property type="project" value="TreeGrafter"/>
</dbReference>
<feature type="region of interest" description="Disordered" evidence="5">
    <location>
        <begin position="9"/>
        <end position="46"/>
    </location>
</feature>
<dbReference type="InterPro" id="IPR015840">
    <property type="entry name" value="DNA_MeTrfase_ParB"/>
</dbReference>
<dbReference type="STRING" id="1287727.SAMN05443999_101643"/>
<dbReference type="SUPFAM" id="SSF110849">
    <property type="entry name" value="ParB/Sulfiredoxin"/>
    <property type="match status" value="1"/>
</dbReference>
<dbReference type="EMBL" id="FOAG01000001">
    <property type="protein sequence ID" value="SEK54863.1"/>
    <property type="molecule type" value="Genomic_DNA"/>
</dbReference>
<dbReference type="GO" id="GO:0005694">
    <property type="term" value="C:chromosome"/>
    <property type="evidence" value="ECO:0007669"/>
    <property type="project" value="TreeGrafter"/>
</dbReference>
<dbReference type="InterPro" id="IPR050336">
    <property type="entry name" value="Chromosome_partition/occlusion"/>
</dbReference>
<reference evidence="7 8" key="1">
    <citation type="submission" date="2016-10" db="EMBL/GenBank/DDBJ databases">
        <authorList>
            <person name="de Groot N.N."/>
        </authorList>
    </citation>
    <scope>NUCLEOTIDE SEQUENCE [LARGE SCALE GENOMIC DNA]</scope>
    <source>
        <strain evidence="7 8">DSM 100674</strain>
    </source>
</reference>
<dbReference type="EC" id="2.1.1.-" evidence="4"/>
<dbReference type="InterPro" id="IPR002941">
    <property type="entry name" value="DNA_methylase_N4/N6"/>
</dbReference>
<dbReference type="Proteomes" id="UP000199582">
    <property type="component" value="Unassembled WGS sequence"/>
</dbReference>
<dbReference type="AlphaFoldDB" id="A0A1H7HWY9"/>
<gene>
    <name evidence="7" type="ORF">SAMN05443999_101643</name>
</gene>
<dbReference type="PRINTS" id="PR00508">
    <property type="entry name" value="S21N4MTFRASE"/>
</dbReference>
<feature type="domain" description="ParB-like N-terminal" evidence="6">
    <location>
        <begin position="56"/>
        <end position="147"/>
    </location>
</feature>
<dbReference type="InterPro" id="IPR003115">
    <property type="entry name" value="ParB_N"/>
</dbReference>
<dbReference type="Gene3D" id="3.90.1530.10">
    <property type="entry name" value="Conserved hypothetical protein from pyrococcus furiosus pfu- 392566-001, ParB domain"/>
    <property type="match status" value="1"/>
</dbReference>
<dbReference type="InterPro" id="IPR029063">
    <property type="entry name" value="SAM-dependent_MTases_sf"/>
</dbReference>
<dbReference type="GO" id="GO:0003677">
    <property type="term" value="F:DNA binding"/>
    <property type="evidence" value="ECO:0007669"/>
    <property type="project" value="InterPro"/>
</dbReference>
<accession>A0A1H7HWY9</accession>
<dbReference type="RefSeq" id="WP_093031798.1">
    <property type="nucleotide sequence ID" value="NZ_FOAG01000001.1"/>
</dbReference>
<sequence length="500" mass="54418">MPVTFLNLPNTLNAPDGSPPSSAYAVNHPTDAMAAPNVTDNPTHGQNDPFRTLAIAWLAVQLIDAAPRRVRRAMKGQEDAVVRAIERYGFRVPILVRKKTGSTRYEVVDGHTRLAAARRLGADSLPCILVDDLPEIEIRRLRLSLNKLQETGDWDRDALSLEIGEILEIGGDFQIPGFELAELEALCAEPADGGQANPDDDMAPLLERTGPVVTQPGDLWVLGDHKLFCGSARDDALLTALLGGRAAAAVFTDPPYNVKINGHVRGKDQGFEEFAEASGEMSDVAFTAFLLETLGNMSAALRPGGVIFACIDWRHVGAMTGVLETLGLELLNICVWVKTNPGMGSLYRSQHEFVTVARKPGASHTNNVQLGKFGRTRSNVWHYAGATGGRVDSDDVFCAHPTVKPIRLVMDALLDVTEPGDLVVDLFLGSGTTLLAAERTRRRCVGVEIEPRYVDLSIRRWQEMTGGRAILAVNGETFEERAATRRQESADTIAYLAEDF</sequence>
<evidence type="ECO:0000313" key="7">
    <source>
        <dbReference type="EMBL" id="SEK54863.1"/>
    </source>
</evidence>
<organism evidence="7 8">
    <name type="scientific">Roseovarius azorensis</name>
    <dbReference type="NCBI Taxonomy" id="1287727"/>
    <lineage>
        <taxon>Bacteria</taxon>
        <taxon>Pseudomonadati</taxon>
        <taxon>Pseudomonadota</taxon>
        <taxon>Alphaproteobacteria</taxon>
        <taxon>Rhodobacterales</taxon>
        <taxon>Roseobacteraceae</taxon>
        <taxon>Roseovarius</taxon>
    </lineage>
</organism>
<dbReference type="GO" id="GO:0008170">
    <property type="term" value="F:N-methyltransferase activity"/>
    <property type="evidence" value="ECO:0007669"/>
    <property type="project" value="InterPro"/>
</dbReference>
<evidence type="ECO:0000256" key="4">
    <source>
        <dbReference type="RuleBase" id="RU362026"/>
    </source>
</evidence>
<proteinExistence type="inferred from homology"/>
<comment type="catalytic activity">
    <reaction evidence="3">
        <text>a 2'-deoxyadenosine in DNA + S-adenosyl-L-methionine = an N(6)-methyl-2'-deoxyadenosine in DNA + S-adenosyl-L-homocysteine + H(+)</text>
        <dbReference type="Rhea" id="RHEA:15197"/>
        <dbReference type="Rhea" id="RHEA-COMP:12418"/>
        <dbReference type="Rhea" id="RHEA-COMP:12419"/>
        <dbReference type="ChEBI" id="CHEBI:15378"/>
        <dbReference type="ChEBI" id="CHEBI:57856"/>
        <dbReference type="ChEBI" id="CHEBI:59789"/>
        <dbReference type="ChEBI" id="CHEBI:90615"/>
        <dbReference type="ChEBI" id="CHEBI:90616"/>
        <dbReference type="EC" id="2.1.1.72"/>
    </reaction>
</comment>
<dbReference type="OrthoDB" id="7806498at2"/>
<dbReference type="PIRSF" id="PIRSF036758">
    <property type="entry name" value="Aden_M_ParB"/>
    <property type="match status" value="1"/>
</dbReference>
<evidence type="ECO:0000259" key="6">
    <source>
        <dbReference type="SMART" id="SM00470"/>
    </source>
</evidence>
<keyword evidence="8" id="KW-1185">Reference proteome</keyword>
<dbReference type="Pfam" id="PF01555">
    <property type="entry name" value="N6_N4_Mtase"/>
    <property type="match status" value="1"/>
</dbReference>
<evidence type="ECO:0000256" key="5">
    <source>
        <dbReference type="SAM" id="MobiDB-lite"/>
    </source>
</evidence>
<evidence type="ECO:0000256" key="3">
    <source>
        <dbReference type="ARBA" id="ARBA00047942"/>
    </source>
</evidence>
<protein>
    <recommendedName>
        <fullName evidence="4">Methyltransferase</fullName>
        <ecNumber evidence="4">2.1.1.-</ecNumber>
    </recommendedName>
</protein>
<keyword evidence="2" id="KW-0808">Transferase</keyword>
<dbReference type="GO" id="GO:0032259">
    <property type="term" value="P:methylation"/>
    <property type="evidence" value="ECO:0007669"/>
    <property type="project" value="UniProtKB-KW"/>
</dbReference>
<dbReference type="Pfam" id="PF02195">
    <property type="entry name" value="ParB_N"/>
    <property type="match status" value="1"/>
</dbReference>